<dbReference type="PRINTS" id="PR00505">
    <property type="entry name" value="D12N6MTFRASE"/>
</dbReference>
<dbReference type="InterPro" id="IPR012327">
    <property type="entry name" value="MeTrfase_D12"/>
</dbReference>
<protein>
    <submittedName>
        <fullName evidence="4">DNA adenine methylase</fullName>
    </submittedName>
</protein>
<accession>A0A1I2BHI1</accession>
<organism evidence="4 5">
    <name type="scientific">Pedobacter antarcticus</name>
    <dbReference type="NCBI Taxonomy" id="34086"/>
    <lineage>
        <taxon>Bacteria</taxon>
        <taxon>Pseudomonadati</taxon>
        <taxon>Bacteroidota</taxon>
        <taxon>Sphingobacteriia</taxon>
        <taxon>Sphingobacteriales</taxon>
        <taxon>Sphingobacteriaceae</taxon>
        <taxon>Pedobacter</taxon>
    </lineage>
</organism>
<dbReference type="SUPFAM" id="SSF53335">
    <property type="entry name" value="S-adenosyl-L-methionine-dependent methyltransferases"/>
    <property type="match status" value="1"/>
</dbReference>
<dbReference type="GO" id="GO:0032259">
    <property type="term" value="P:methylation"/>
    <property type="evidence" value="ECO:0007669"/>
    <property type="project" value="UniProtKB-KW"/>
</dbReference>
<proteinExistence type="predicted"/>
<evidence type="ECO:0000313" key="5">
    <source>
        <dbReference type="Proteomes" id="UP000183129"/>
    </source>
</evidence>
<dbReference type="AlphaFoldDB" id="A0A1I2BHI1"/>
<keyword evidence="1 4" id="KW-0489">Methyltransferase</keyword>
<evidence type="ECO:0000256" key="2">
    <source>
        <dbReference type="ARBA" id="ARBA00022679"/>
    </source>
</evidence>
<reference evidence="4 5" key="1">
    <citation type="submission" date="2016-10" db="EMBL/GenBank/DDBJ databases">
        <authorList>
            <person name="de Groot N.N."/>
        </authorList>
    </citation>
    <scope>NUCLEOTIDE SEQUENCE [LARGE SCALE GENOMIC DNA]</scope>
    <source>
        <strain evidence="4 5">ATCC 51969</strain>
    </source>
</reference>
<name>A0A1I2BHI1_9SPHI</name>
<evidence type="ECO:0000256" key="3">
    <source>
        <dbReference type="ARBA" id="ARBA00022691"/>
    </source>
</evidence>
<dbReference type="PIRSF" id="PIRSF000398">
    <property type="entry name" value="M_m6A_EcoRV"/>
    <property type="match status" value="1"/>
</dbReference>
<dbReference type="InterPro" id="IPR012263">
    <property type="entry name" value="M_m6A_EcoRV"/>
</dbReference>
<keyword evidence="2" id="KW-0808">Transferase</keyword>
<dbReference type="Pfam" id="PF02086">
    <property type="entry name" value="MethyltransfD12"/>
    <property type="match status" value="1"/>
</dbReference>
<dbReference type="GO" id="GO:1904047">
    <property type="term" value="F:S-adenosyl-L-methionine binding"/>
    <property type="evidence" value="ECO:0007669"/>
    <property type="project" value="TreeGrafter"/>
</dbReference>
<dbReference type="Proteomes" id="UP000183129">
    <property type="component" value="Unassembled WGS sequence"/>
</dbReference>
<sequence length="303" mass="35058">MRMASAAVCTNTGREKHKIKKNMRRLNLKTPISYYGGKQKLADKIISLIPKHTLYCEPFIGGAAVFFAKYPSEVEVLNDTNKELINFYKMVQNEFVGLEKEIRISLHSRDLHRKASVIYNNPDMFSEIKRAWAVWVLSSQSFSAQLDNSWGYDISKNTTTKKIINNRDRFTEDMAIRLQNVQIESADALYIIKGRDSEESFFYLDPPYFNSDCGHYDGYSEQDFENLLILISNIQGKFLMSSYPSDLLNKYCKKNGWNIWMVEQNVTVNNKSGVNKKKIEVLTSNFTIDLAPQLFDSKELTLW</sequence>
<dbReference type="PANTHER" id="PTHR30481">
    <property type="entry name" value="DNA ADENINE METHYLASE"/>
    <property type="match status" value="1"/>
</dbReference>
<evidence type="ECO:0000256" key="1">
    <source>
        <dbReference type="ARBA" id="ARBA00022603"/>
    </source>
</evidence>
<evidence type="ECO:0000313" key="4">
    <source>
        <dbReference type="EMBL" id="SFE55397.1"/>
    </source>
</evidence>
<dbReference type="GO" id="GO:0009007">
    <property type="term" value="F:site-specific DNA-methyltransferase (adenine-specific) activity"/>
    <property type="evidence" value="ECO:0007669"/>
    <property type="project" value="UniProtKB-EC"/>
</dbReference>
<dbReference type="PANTHER" id="PTHR30481:SF4">
    <property type="entry name" value="SITE-SPECIFIC DNA-METHYLTRANSFERASE (ADENINE-SPECIFIC)"/>
    <property type="match status" value="1"/>
</dbReference>
<dbReference type="Gene3D" id="3.40.50.150">
    <property type="entry name" value="Vaccinia Virus protein VP39"/>
    <property type="match status" value="2"/>
</dbReference>
<dbReference type="EMBL" id="FONS01000001">
    <property type="protein sequence ID" value="SFE55397.1"/>
    <property type="molecule type" value="Genomic_DNA"/>
</dbReference>
<dbReference type="GO" id="GO:0006298">
    <property type="term" value="P:mismatch repair"/>
    <property type="evidence" value="ECO:0007669"/>
    <property type="project" value="TreeGrafter"/>
</dbReference>
<dbReference type="InterPro" id="IPR029063">
    <property type="entry name" value="SAM-dependent_MTases_sf"/>
</dbReference>
<dbReference type="GO" id="GO:0043565">
    <property type="term" value="F:sequence-specific DNA binding"/>
    <property type="evidence" value="ECO:0007669"/>
    <property type="project" value="TreeGrafter"/>
</dbReference>
<keyword evidence="3" id="KW-0949">S-adenosyl-L-methionine</keyword>
<gene>
    <name evidence="4" type="ORF">SAMN03003324_00874</name>
</gene>
<dbReference type="GO" id="GO:0009307">
    <property type="term" value="P:DNA restriction-modification system"/>
    <property type="evidence" value="ECO:0007669"/>
    <property type="project" value="InterPro"/>
</dbReference>